<accession>A0AAE1GUB3</accession>
<evidence type="ECO:0000256" key="2">
    <source>
        <dbReference type="SAM" id="Phobius"/>
    </source>
</evidence>
<feature type="compositionally biased region" description="Basic and acidic residues" evidence="1">
    <location>
        <begin position="192"/>
        <end position="201"/>
    </location>
</feature>
<keyword evidence="2" id="KW-1133">Transmembrane helix</keyword>
<protein>
    <submittedName>
        <fullName evidence="3">Autophagy-related protein 9</fullName>
    </submittedName>
</protein>
<sequence>MLWLPRNLWAPHFVVAVRSEPSFLIETALYCVVACFVTIAILVRAACSSRSLKGDGPTSVQRVAALRPRPSSADHPTSWRICVDDVAAADDDSSDADVAVVEQGRGDASDELTPPIMCFTTATPAAARLEEAVSGRGGCPPPAGSEGTLLSCTQYDEYHDTFDGDDGGAGGRDEEVISGDDEASREAPPAPADEHADDSGSHTEPGGSMVEYVGYMLV</sequence>
<reference evidence="3" key="1">
    <citation type="submission" date="2021-07" db="EMBL/GenBank/DDBJ databases">
        <authorList>
            <person name="Catto M.A."/>
            <person name="Jacobson A."/>
            <person name="Kennedy G."/>
            <person name="Labadie P."/>
            <person name="Hunt B.G."/>
            <person name="Srinivasan R."/>
        </authorList>
    </citation>
    <scope>NUCLEOTIDE SEQUENCE</scope>
    <source>
        <strain evidence="3">PL_HMW_Pooled</strain>
        <tissue evidence="3">Head</tissue>
    </source>
</reference>
<dbReference type="AlphaFoldDB" id="A0AAE1GUB3"/>
<feature type="transmembrane region" description="Helical" evidence="2">
    <location>
        <begin position="23"/>
        <end position="43"/>
    </location>
</feature>
<evidence type="ECO:0000313" key="4">
    <source>
        <dbReference type="Proteomes" id="UP001219518"/>
    </source>
</evidence>
<dbReference type="EMBL" id="JAHWGI010000100">
    <property type="protein sequence ID" value="KAK3909372.1"/>
    <property type="molecule type" value="Genomic_DNA"/>
</dbReference>
<keyword evidence="2" id="KW-0812">Transmembrane</keyword>
<comment type="caution">
    <text evidence="3">The sequence shown here is derived from an EMBL/GenBank/DDBJ whole genome shotgun (WGS) entry which is preliminary data.</text>
</comment>
<proteinExistence type="predicted"/>
<name>A0AAE1GUB3_9NEOP</name>
<gene>
    <name evidence="3" type="ORF">KUF71_019427</name>
</gene>
<reference evidence="3" key="2">
    <citation type="journal article" date="2023" name="BMC Genomics">
        <title>Pest status, molecular evolution, and epigenetic factors derived from the genome assembly of Frankliniella fusca, a thysanopteran phytovirus vector.</title>
        <authorList>
            <person name="Catto M.A."/>
            <person name="Labadie P.E."/>
            <person name="Jacobson A.L."/>
            <person name="Kennedy G.G."/>
            <person name="Srinivasan R."/>
            <person name="Hunt B.G."/>
        </authorList>
    </citation>
    <scope>NUCLEOTIDE SEQUENCE</scope>
    <source>
        <strain evidence="3">PL_HMW_Pooled</strain>
    </source>
</reference>
<keyword evidence="4" id="KW-1185">Reference proteome</keyword>
<evidence type="ECO:0000313" key="3">
    <source>
        <dbReference type="EMBL" id="KAK3909372.1"/>
    </source>
</evidence>
<organism evidence="3 4">
    <name type="scientific">Frankliniella fusca</name>
    <dbReference type="NCBI Taxonomy" id="407009"/>
    <lineage>
        <taxon>Eukaryota</taxon>
        <taxon>Metazoa</taxon>
        <taxon>Ecdysozoa</taxon>
        <taxon>Arthropoda</taxon>
        <taxon>Hexapoda</taxon>
        <taxon>Insecta</taxon>
        <taxon>Pterygota</taxon>
        <taxon>Neoptera</taxon>
        <taxon>Paraneoptera</taxon>
        <taxon>Thysanoptera</taxon>
        <taxon>Terebrantia</taxon>
        <taxon>Thripoidea</taxon>
        <taxon>Thripidae</taxon>
        <taxon>Frankliniella</taxon>
    </lineage>
</organism>
<evidence type="ECO:0000256" key="1">
    <source>
        <dbReference type="SAM" id="MobiDB-lite"/>
    </source>
</evidence>
<feature type="region of interest" description="Disordered" evidence="1">
    <location>
        <begin position="158"/>
        <end position="208"/>
    </location>
</feature>
<dbReference type="Proteomes" id="UP001219518">
    <property type="component" value="Unassembled WGS sequence"/>
</dbReference>
<keyword evidence="2" id="KW-0472">Membrane</keyword>